<comment type="caution">
    <text evidence="1">The sequence shown here is derived from an EMBL/GenBank/DDBJ whole genome shotgun (WGS) entry which is preliminary data.</text>
</comment>
<protein>
    <submittedName>
        <fullName evidence="1">Zinc finger protein 862-like</fullName>
    </submittedName>
</protein>
<dbReference type="OrthoDB" id="2440114at2759"/>
<dbReference type="EMBL" id="BLAL01000313">
    <property type="protein sequence ID" value="GET02515.1"/>
    <property type="molecule type" value="Genomic_DNA"/>
</dbReference>
<gene>
    <name evidence="1" type="ORF">RCL2_002888900</name>
</gene>
<sequence length="182" mass="21304">MSFASNGANIILGKSTGVVLRIKERNECLFITYCIAYRLTLACNTAKKKVDFCKHIEYIIKSIYIRWLSWYEAVKNLCLLIEPLMNTLLETMTTINNNIQRQNFISLYTEIYFQQKKIQVSNIDPIIELILKKIQQEFLDHDKDGRLLLGENLNRFLSNTTVKDNYNIGAHQLTWNENYKAI</sequence>
<dbReference type="Proteomes" id="UP000615446">
    <property type="component" value="Unassembled WGS sequence"/>
</dbReference>
<accession>A0A8H3R7A9</accession>
<evidence type="ECO:0000313" key="2">
    <source>
        <dbReference type="Proteomes" id="UP000615446"/>
    </source>
</evidence>
<reference evidence="1" key="1">
    <citation type="submission" date="2019-10" db="EMBL/GenBank/DDBJ databases">
        <title>Conservation and host-specific expression of non-tandemly repeated heterogenous ribosome RNA gene in arbuscular mycorrhizal fungi.</title>
        <authorList>
            <person name="Maeda T."/>
            <person name="Kobayashi Y."/>
            <person name="Nakagawa T."/>
            <person name="Ezawa T."/>
            <person name="Yamaguchi K."/>
            <person name="Bino T."/>
            <person name="Nishimoto Y."/>
            <person name="Shigenobu S."/>
            <person name="Kawaguchi M."/>
        </authorList>
    </citation>
    <scope>NUCLEOTIDE SEQUENCE</scope>
    <source>
        <strain evidence="1">HR1</strain>
    </source>
</reference>
<organism evidence="1 2">
    <name type="scientific">Rhizophagus clarus</name>
    <dbReference type="NCBI Taxonomy" id="94130"/>
    <lineage>
        <taxon>Eukaryota</taxon>
        <taxon>Fungi</taxon>
        <taxon>Fungi incertae sedis</taxon>
        <taxon>Mucoromycota</taxon>
        <taxon>Glomeromycotina</taxon>
        <taxon>Glomeromycetes</taxon>
        <taxon>Glomerales</taxon>
        <taxon>Glomeraceae</taxon>
        <taxon>Rhizophagus</taxon>
    </lineage>
</organism>
<evidence type="ECO:0000313" key="1">
    <source>
        <dbReference type="EMBL" id="GET02515.1"/>
    </source>
</evidence>
<proteinExistence type="predicted"/>
<name>A0A8H3R7A9_9GLOM</name>
<dbReference type="AlphaFoldDB" id="A0A8H3R7A9"/>